<keyword evidence="4" id="KW-1185">Reference proteome</keyword>
<dbReference type="PANTHER" id="PTHR12147">
    <property type="entry name" value="METALLOPEPTIDASE M28 FAMILY MEMBER"/>
    <property type="match status" value="1"/>
</dbReference>
<dbReference type="EMBL" id="FQUU01000003">
    <property type="protein sequence ID" value="SHE75604.1"/>
    <property type="molecule type" value="Genomic_DNA"/>
</dbReference>
<dbReference type="RefSeq" id="WP_072834192.1">
    <property type="nucleotide sequence ID" value="NZ_FQUU01000003.1"/>
</dbReference>
<dbReference type="GO" id="GO:0006508">
    <property type="term" value="P:proteolysis"/>
    <property type="evidence" value="ECO:0007669"/>
    <property type="project" value="InterPro"/>
</dbReference>
<keyword evidence="1" id="KW-0732">Signal</keyword>
<organism evidence="3 4">
    <name type="scientific">Flavisolibacter ginsengisoli DSM 18119</name>
    <dbReference type="NCBI Taxonomy" id="1121884"/>
    <lineage>
        <taxon>Bacteria</taxon>
        <taxon>Pseudomonadati</taxon>
        <taxon>Bacteroidota</taxon>
        <taxon>Chitinophagia</taxon>
        <taxon>Chitinophagales</taxon>
        <taxon>Chitinophagaceae</taxon>
        <taxon>Flavisolibacter</taxon>
    </lineage>
</organism>
<dbReference type="STRING" id="1121884.SAMN02745131_01067"/>
<evidence type="ECO:0000313" key="4">
    <source>
        <dbReference type="Proteomes" id="UP000184048"/>
    </source>
</evidence>
<name>A0A1M4W2U1_9BACT</name>
<evidence type="ECO:0000256" key="1">
    <source>
        <dbReference type="SAM" id="SignalP"/>
    </source>
</evidence>
<dbReference type="OrthoDB" id="9764939at2"/>
<dbReference type="AlphaFoldDB" id="A0A1M4W2U1"/>
<dbReference type="GO" id="GO:0008235">
    <property type="term" value="F:metalloexopeptidase activity"/>
    <property type="evidence" value="ECO:0007669"/>
    <property type="project" value="InterPro"/>
</dbReference>
<evidence type="ECO:0000313" key="3">
    <source>
        <dbReference type="EMBL" id="SHE75604.1"/>
    </source>
</evidence>
<reference evidence="3 4" key="1">
    <citation type="submission" date="2016-11" db="EMBL/GenBank/DDBJ databases">
        <authorList>
            <person name="Jaros S."/>
            <person name="Januszkiewicz K."/>
            <person name="Wedrychowicz H."/>
        </authorList>
    </citation>
    <scope>NUCLEOTIDE SEQUENCE [LARGE SCALE GENOMIC DNA]</scope>
    <source>
        <strain evidence="3 4">DSM 18119</strain>
    </source>
</reference>
<dbReference type="SUPFAM" id="SSF53187">
    <property type="entry name" value="Zn-dependent exopeptidases"/>
    <property type="match status" value="1"/>
</dbReference>
<gene>
    <name evidence="3" type="ORF">SAMN02745131_01067</name>
</gene>
<feature type="chain" id="PRO_5013087115" evidence="1">
    <location>
        <begin position="19"/>
        <end position="429"/>
    </location>
</feature>
<dbReference type="PANTHER" id="PTHR12147:SF26">
    <property type="entry name" value="PEPTIDASE M28 DOMAIN-CONTAINING PROTEIN"/>
    <property type="match status" value="1"/>
</dbReference>
<dbReference type="InterPro" id="IPR007484">
    <property type="entry name" value="Peptidase_M28"/>
</dbReference>
<feature type="signal peptide" evidence="1">
    <location>
        <begin position="1"/>
        <end position="18"/>
    </location>
</feature>
<proteinExistence type="predicted"/>
<evidence type="ECO:0000259" key="2">
    <source>
        <dbReference type="Pfam" id="PF04389"/>
    </source>
</evidence>
<feature type="domain" description="Peptidase M28" evidence="2">
    <location>
        <begin position="206"/>
        <end position="408"/>
    </location>
</feature>
<dbReference type="InterPro" id="IPR045175">
    <property type="entry name" value="M28_fam"/>
</dbReference>
<dbReference type="Pfam" id="PF04389">
    <property type="entry name" value="Peptidase_M28"/>
    <property type="match status" value="1"/>
</dbReference>
<dbReference type="PROSITE" id="PS51257">
    <property type="entry name" value="PROKAR_LIPOPROTEIN"/>
    <property type="match status" value="1"/>
</dbReference>
<sequence>MKKVFLLFSIGVSFIACAQKTGSVINVKEVQRVETALASDDMRGRKAGTPDIDRAAQFIAGEFKKTGLQPVNGDSYLQEFIMVRSNMRSVKGEIDDYELDPKNIIVVSQEEELKMDEKSGYEVQYVKEGEDIRKRVSEIMAMKKNTLVFIDTGFNKMFARLGGFKRPYFKSEKKESPNVIYVLGMFQPKEFKIKAEQSFEESKYANVVGVLPGRSRKNEYVIFSGHYDHLGVGKPQEGDSIYNGANDDAAGTTAVILLAKHFKKLNNNQRTLVFVAFTAEEIGGFGSQYFSKQYDPKQVMAMFNIEMIGTDSKWGKNSAYITGYEKTNMGKILQKNLKGTSFSFYPDPYTDQNLFYRSDNATLARLGVPAHTISTSKMDNEPNYHQLSDEVKTLDMKNMAAIIEAIAASSRSIISGVDTPTRVKTEDLK</sequence>
<dbReference type="Gene3D" id="3.40.630.10">
    <property type="entry name" value="Zn peptidases"/>
    <property type="match status" value="1"/>
</dbReference>
<accession>A0A1M4W2U1</accession>
<protein>
    <submittedName>
        <fullName evidence="3">Peptidase family M28</fullName>
    </submittedName>
</protein>
<dbReference type="Proteomes" id="UP000184048">
    <property type="component" value="Unassembled WGS sequence"/>
</dbReference>